<accession>A0A3M2LBT8</accession>
<evidence type="ECO:0000256" key="3">
    <source>
        <dbReference type="ARBA" id="ARBA00013253"/>
    </source>
</evidence>
<evidence type="ECO:0000256" key="8">
    <source>
        <dbReference type="ARBA" id="ARBA00022909"/>
    </source>
</evidence>
<dbReference type="PANTHER" id="PTHR43071">
    <property type="entry name" value="2-AMINO-4-HYDROXY-6-HYDROXYMETHYLDIHYDROPTERIDINE PYROPHOSPHOKINASE"/>
    <property type="match status" value="1"/>
</dbReference>
<sequence>MGTVFIGLGSNISPDVNLPLAVKALAELRPVTRVSPVYRSTPVGGVNGGDFLNAAAALTYTARDVADLVALKESLTLVEERLGRVPSTSWRPRTIDLDILHTDGLTGPYGEHWEVPHPDVSRFAHVAVPLADIAPDALIGGRRVRDIAAELRAAGPQLHPCDSLRLGEVA</sequence>
<dbReference type="EC" id="2.7.6.3" evidence="3"/>
<protein>
    <recommendedName>
        <fullName evidence="3">2-amino-4-hydroxy-6-hydroxymethyldihydropteridine diphosphokinase</fullName>
        <ecNumber evidence="3">2.7.6.3</ecNumber>
    </recommendedName>
</protein>
<dbReference type="RefSeq" id="WP_122199815.1">
    <property type="nucleotide sequence ID" value="NZ_JBHSKC010000028.1"/>
</dbReference>
<keyword evidence="11" id="KW-1185">Reference proteome</keyword>
<dbReference type="Proteomes" id="UP000282674">
    <property type="component" value="Unassembled WGS sequence"/>
</dbReference>
<dbReference type="GO" id="GO:0016301">
    <property type="term" value="F:kinase activity"/>
    <property type="evidence" value="ECO:0007669"/>
    <property type="project" value="UniProtKB-KW"/>
</dbReference>
<evidence type="ECO:0000313" key="11">
    <source>
        <dbReference type="Proteomes" id="UP000282674"/>
    </source>
</evidence>
<dbReference type="EMBL" id="RFFG01000168">
    <property type="protein sequence ID" value="RMI34556.1"/>
    <property type="molecule type" value="Genomic_DNA"/>
</dbReference>
<dbReference type="SUPFAM" id="SSF55083">
    <property type="entry name" value="6-hydroxymethyl-7,8-dihydropterin pyrophosphokinase, HPPK"/>
    <property type="match status" value="1"/>
</dbReference>
<keyword evidence="5" id="KW-0547">Nucleotide-binding</keyword>
<dbReference type="NCBIfam" id="TIGR01498">
    <property type="entry name" value="folK"/>
    <property type="match status" value="1"/>
</dbReference>
<dbReference type="InterPro" id="IPR000550">
    <property type="entry name" value="Hppk"/>
</dbReference>
<dbReference type="GO" id="GO:0003848">
    <property type="term" value="F:2-amino-4-hydroxy-6-hydroxymethyldihydropteridine diphosphokinase activity"/>
    <property type="evidence" value="ECO:0007669"/>
    <property type="project" value="UniProtKB-EC"/>
</dbReference>
<dbReference type="OrthoDB" id="9808041at2"/>
<dbReference type="AlphaFoldDB" id="A0A3M2LBT8"/>
<organism evidence="10 11">
    <name type="scientific">Actinomadura harenae</name>
    <dbReference type="NCBI Taxonomy" id="2483351"/>
    <lineage>
        <taxon>Bacteria</taxon>
        <taxon>Bacillati</taxon>
        <taxon>Actinomycetota</taxon>
        <taxon>Actinomycetes</taxon>
        <taxon>Streptosporangiales</taxon>
        <taxon>Thermomonosporaceae</taxon>
        <taxon>Actinomadura</taxon>
    </lineage>
</organism>
<dbReference type="GO" id="GO:0046654">
    <property type="term" value="P:tetrahydrofolate biosynthetic process"/>
    <property type="evidence" value="ECO:0007669"/>
    <property type="project" value="UniProtKB-UniPathway"/>
</dbReference>
<keyword evidence="7" id="KW-0067">ATP-binding</keyword>
<dbReference type="Pfam" id="PF01288">
    <property type="entry name" value="HPPK"/>
    <property type="match status" value="1"/>
</dbReference>
<gene>
    <name evidence="10" type="primary">folK</name>
    <name evidence="10" type="ORF">EBO15_40860</name>
</gene>
<proteinExistence type="predicted"/>
<reference evidence="10 11" key="1">
    <citation type="submission" date="2018-10" db="EMBL/GenBank/DDBJ databases">
        <title>Isolation from soil.</title>
        <authorList>
            <person name="Hu J."/>
        </authorList>
    </citation>
    <scope>NUCLEOTIDE SEQUENCE [LARGE SCALE GENOMIC DNA]</scope>
    <source>
        <strain evidence="10 11">NEAU-Ht49</strain>
    </source>
</reference>
<evidence type="ECO:0000256" key="7">
    <source>
        <dbReference type="ARBA" id="ARBA00022840"/>
    </source>
</evidence>
<evidence type="ECO:0000256" key="1">
    <source>
        <dbReference type="ARBA" id="ARBA00000198"/>
    </source>
</evidence>
<evidence type="ECO:0000313" key="10">
    <source>
        <dbReference type="EMBL" id="RMI34556.1"/>
    </source>
</evidence>
<dbReference type="Gene3D" id="3.30.70.560">
    <property type="entry name" value="7,8-Dihydro-6-hydroxymethylpterin-pyrophosphokinase HPPK"/>
    <property type="match status" value="1"/>
</dbReference>
<evidence type="ECO:0000256" key="4">
    <source>
        <dbReference type="ARBA" id="ARBA00022679"/>
    </source>
</evidence>
<comment type="pathway">
    <text evidence="2">Cofactor biosynthesis; tetrahydrofolate biosynthesis; 2-amino-4-hydroxy-6-hydroxymethyl-7,8-dihydropteridine diphosphate from 7,8-dihydroneopterin triphosphate: step 4/4.</text>
</comment>
<comment type="catalytic activity">
    <reaction evidence="1">
        <text>6-hydroxymethyl-7,8-dihydropterin + ATP = (7,8-dihydropterin-6-yl)methyl diphosphate + AMP + H(+)</text>
        <dbReference type="Rhea" id="RHEA:11412"/>
        <dbReference type="ChEBI" id="CHEBI:15378"/>
        <dbReference type="ChEBI" id="CHEBI:30616"/>
        <dbReference type="ChEBI" id="CHEBI:44841"/>
        <dbReference type="ChEBI" id="CHEBI:72950"/>
        <dbReference type="ChEBI" id="CHEBI:456215"/>
        <dbReference type="EC" id="2.7.6.3"/>
    </reaction>
</comment>
<name>A0A3M2LBT8_9ACTN</name>
<keyword evidence="8" id="KW-0289">Folate biosynthesis</keyword>
<evidence type="ECO:0000256" key="6">
    <source>
        <dbReference type="ARBA" id="ARBA00022777"/>
    </source>
</evidence>
<dbReference type="GO" id="GO:0046656">
    <property type="term" value="P:folic acid biosynthetic process"/>
    <property type="evidence" value="ECO:0007669"/>
    <property type="project" value="UniProtKB-KW"/>
</dbReference>
<keyword evidence="6 10" id="KW-0418">Kinase</keyword>
<dbReference type="PANTHER" id="PTHR43071:SF1">
    <property type="entry name" value="2-AMINO-4-HYDROXY-6-HYDROXYMETHYLDIHYDROPTERIDINE PYROPHOSPHOKINASE"/>
    <property type="match status" value="1"/>
</dbReference>
<dbReference type="UniPathway" id="UPA00077">
    <property type="reaction ID" value="UER00155"/>
</dbReference>
<evidence type="ECO:0000259" key="9">
    <source>
        <dbReference type="Pfam" id="PF01288"/>
    </source>
</evidence>
<dbReference type="InterPro" id="IPR035907">
    <property type="entry name" value="Hppk_sf"/>
</dbReference>
<evidence type="ECO:0000256" key="5">
    <source>
        <dbReference type="ARBA" id="ARBA00022741"/>
    </source>
</evidence>
<dbReference type="CDD" id="cd00483">
    <property type="entry name" value="HPPK"/>
    <property type="match status" value="1"/>
</dbReference>
<dbReference type="GO" id="GO:0005524">
    <property type="term" value="F:ATP binding"/>
    <property type="evidence" value="ECO:0007669"/>
    <property type="project" value="UniProtKB-KW"/>
</dbReference>
<evidence type="ECO:0000256" key="2">
    <source>
        <dbReference type="ARBA" id="ARBA00005051"/>
    </source>
</evidence>
<keyword evidence="4 10" id="KW-0808">Transferase</keyword>
<comment type="caution">
    <text evidence="10">The sequence shown here is derived from an EMBL/GenBank/DDBJ whole genome shotgun (WGS) entry which is preliminary data.</text>
</comment>
<feature type="domain" description="7,8-dihydro-6-hydroxymethylpterin-pyrophosphokinase" evidence="9">
    <location>
        <begin position="5"/>
        <end position="135"/>
    </location>
</feature>